<comment type="caution">
    <text evidence="3">The sequence shown here is derived from an EMBL/GenBank/DDBJ whole genome shotgun (WGS) entry which is preliminary data.</text>
</comment>
<dbReference type="AlphaFoldDB" id="A0A7J7KCQ1"/>
<dbReference type="Pfam" id="PF03067">
    <property type="entry name" value="LPMO_10"/>
    <property type="match status" value="1"/>
</dbReference>
<feature type="signal peptide" evidence="1">
    <location>
        <begin position="1"/>
        <end position="18"/>
    </location>
</feature>
<feature type="chain" id="PRO_5029885770" description="Chitin-binding type-4 domain-containing protein" evidence="1">
    <location>
        <begin position="19"/>
        <end position="294"/>
    </location>
</feature>
<evidence type="ECO:0000259" key="2">
    <source>
        <dbReference type="Pfam" id="PF03067"/>
    </source>
</evidence>
<sequence length="294" mass="32508">MLLKVVTLCFLSVKLADGHGLMVDPPARNTIWRLGFDNPINYDDMALNCGGFYNQWYRNNGKCGVCGDPYQGPLKHQAGYPGGYANGIIGQHYRVGEIITVKAKITANHKGYLTFKICPVNNPNTKVTQSCLDKYPLATADGTKRVYITEQIGSGAGIVTAKLQLPKHLTCDQCVIQWTYRAGNNFGPEETTPQETFVNCADVKITVKGGPLPVLPKMTREILNFKTDQFGVPIKDKVWECNSVGSYNRGRKRETNQSWCINSCIVATPKVRSCPAYRCSCYSKPAGPYLPVEP</sequence>
<evidence type="ECO:0000256" key="1">
    <source>
        <dbReference type="SAM" id="SignalP"/>
    </source>
</evidence>
<gene>
    <name evidence="3" type="ORF">EB796_006365</name>
</gene>
<dbReference type="Gene3D" id="2.70.50.70">
    <property type="match status" value="1"/>
</dbReference>
<evidence type="ECO:0000313" key="4">
    <source>
        <dbReference type="Proteomes" id="UP000593567"/>
    </source>
</evidence>
<keyword evidence="4" id="KW-1185">Reference proteome</keyword>
<dbReference type="OrthoDB" id="64893at2759"/>
<evidence type="ECO:0000313" key="3">
    <source>
        <dbReference type="EMBL" id="KAF6035316.1"/>
    </source>
</evidence>
<name>A0A7J7KCQ1_BUGNE</name>
<dbReference type="Proteomes" id="UP000593567">
    <property type="component" value="Unassembled WGS sequence"/>
</dbReference>
<feature type="domain" description="Chitin-binding type-4" evidence="2">
    <location>
        <begin position="19"/>
        <end position="203"/>
    </location>
</feature>
<dbReference type="EMBL" id="VXIV02000895">
    <property type="protein sequence ID" value="KAF6035316.1"/>
    <property type="molecule type" value="Genomic_DNA"/>
</dbReference>
<keyword evidence="1" id="KW-0732">Signal</keyword>
<accession>A0A7J7KCQ1</accession>
<organism evidence="3 4">
    <name type="scientific">Bugula neritina</name>
    <name type="common">Brown bryozoan</name>
    <name type="synonym">Sertularia neritina</name>
    <dbReference type="NCBI Taxonomy" id="10212"/>
    <lineage>
        <taxon>Eukaryota</taxon>
        <taxon>Metazoa</taxon>
        <taxon>Spiralia</taxon>
        <taxon>Lophotrochozoa</taxon>
        <taxon>Bryozoa</taxon>
        <taxon>Gymnolaemata</taxon>
        <taxon>Cheilostomatida</taxon>
        <taxon>Flustrina</taxon>
        <taxon>Buguloidea</taxon>
        <taxon>Bugulidae</taxon>
        <taxon>Bugula</taxon>
    </lineage>
</organism>
<dbReference type="InterPro" id="IPR004302">
    <property type="entry name" value="Cellulose/chitin-bd_N"/>
</dbReference>
<reference evidence="3" key="1">
    <citation type="submission" date="2020-06" db="EMBL/GenBank/DDBJ databases">
        <title>Draft genome of Bugula neritina, a colonial animal packing powerful symbionts and potential medicines.</title>
        <authorList>
            <person name="Rayko M."/>
        </authorList>
    </citation>
    <scope>NUCLEOTIDE SEQUENCE [LARGE SCALE GENOMIC DNA]</scope>
    <source>
        <strain evidence="3">Kwan_BN1</strain>
    </source>
</reference>
<proteinExistence type="predicted"/>
<protein>
    <recommendedName>
        <fullName evidence="2">Chitin-binding type-4 domain-containing protein</fullName>
    </recommendedName>
</protein>